<reference evidence="2 3" key="1">
    <citation type="journal article" date="2021" name="Nat. Plants">
        <title>The Taxus genome provides insights into paclitaxel biosynthesis.</title>
        <authorList>
            <person name="Xiong X."/>
            <person name="Gou J."/>
            <person name="Liao Q."/>
            <person name="Li Y."/>
            <person name="Zhou Q."/>
            <person name="Bi G."/>
            <person name="Li C."/>
            <person name="Du R."/>
            <person name="Wang X."/>
            <person name="Sun T."/>
            <person name="Guo L."/>
            <person name="Liang H."/>
            <person name="Lu P."/>
            <person name="Wu Y."/>
            <person name="Zhang Z."/>
            <person name="Ro D.K."/>
            <person name="Shang Y."/>
            <person name="Huang S."/>
            <person name="Yan J."/>
        </authorList>
    </citation>
    <scope>NUCLEOTIDE SEQUENCE [LARGE SCALE GENOMIC DNA]</scope>
    <source>
        <strain evidence="2">Ta-2019</strain>
    </source>
</reference>
<dbReference type="Gene3D" id="1.10.3500.10">
    <property type="entry name" value="Tex N-terminal region-like"/>
    <property type="match status" value="1"/>
</dbReference>
<dbReference type="PANTHER" id="PTHR10145:SF6">
    <property type="entry name" value="TRANSCRIPTION ELONGATION FACTOR SPT6"/>
    <property type="match status" value="1"/>
</dbReference>
<dbReference type="Gene3D" id="1.10.10.2740">
    <property type="entry name" value="Spt6, Death-like domain"/>
    <property type="match status" value="1"/>
</dbReference>
<dbReference type="GO" id="GO:0042393">
    <property type="term" value="F:histone binding"/>
    <property type="evidence" value="ECO:0007669"/>
    <property type="project" value="TreeGrafter"/>
</dbReference>
<protein>
    <submittedName>
        <fullName evidence="2">Uncharacterized protein</fullName>
    </submittedName>
</protein>
<dbReference type="AlphaFoldDB" id="A0AA38GYP6"/>
<dbReference type="EMBL" id="JAHRHJ020000001">
    <property type="protein sequence ID" value="KAH9331152.1"/>
    <property type="molecule type" value="Genomic_DNA"/>
</dbReference>
<feature type="signal peptide" evidence="1">
    <location>
        <begin position="1"/>
        <end position="24"/>
    </location>
</feature>
<dbReference type="InterPro" id="IPR023319">
    <property type="entry name" value="Tex-like_HTH_dom_sf"/>
</dbReference>
<accession>A0AA38GYP6</accession>
<dbReference type="GO" id="GO:0031491">
    <property type="term" value="F:nucleosome binding"/>
    <property type="evidence" value="ECO:0007669"/>
    <property type="project" value="TreeGrafter"/>
</dbReference>
<keyword evidence="3" id="KW-1185">Reference proteome</keyword>
<evidence type="ECO:0000313" key="3">
    <source>
        <dbReference type="Proteomes" id="UP000824469"/>
    </source>
</evidence>
<dbReference type="Proteomes" id="UP000824469">
    <property type="component" value="Unassembled WGS sequence"/>
</dbReference>
<dbReference type="GO" id="GO:0140673">
    <property type="term" value="P:transcription elongation-coupled chromatin remodeling"/>
    <property type="evidence" value="ECO:0007669"/>
    <property type="project" value="InterPro"/>
</dbReference>
<comment type="caution">
    <text evidence="2">The sequence shown here is derived from an EMBL/GenBank/DDBJ whole genome shotgun (WGS) entry which is preliminary data.</text>
</comment>
<sequence>MIYFTSRVLSTLIENILLVFFGLSEEITGPLPHNENTVLEAKWIYEQVFGSLAVRMRAELQHIEKLEKEVVNDIAKEHVSTEAAEKEEKTKLKMFKNLNGLLTIIDDIDTKYNLHFPPDEVEVKEGQIKRPKHKSMYSICHKSGVGVVSRNFGITSEQLGKNLLAMYKRHEVEDASNTPEVVAVDCFTEELGDPQYVLKGARHMGKGTRQAASENHVIDPLDDIRIHPDSYELANKMAENVYCEDATRDIDDMNEETQEMAVEQV</sequence>
<evidence type="ECO:0000256" key="1">
    <source>
        <dbReference type="SAM" id="SignalP"/>
    </source>
</evidence>
<proteinExistence type="predicted"/>
<name>A0AA38GYP6_TAXCH</name>
<dbReference type="Gene3D" id="1.10.10.650">
    <property type="entry name" value="RuvA domain 2-like"/>
    <property type="match status" value="1"/>
</dbReference>
<dbReference type="InterPro" id="IPR017072">
    <property type="entry name" value="TF_Spt6"/>
</dbReference>
<dbReference type="InterPro" id="IPR042066">
    <property type="entry name" value="Spt6_death-like"/>
</dbReference>
<keyword evidence="1" id="KW-0732">Signal</keyword>
<gene>
    <name evidence="2" type="ORF">KI387_003260</name>
</gene>
<dbReference type="GO" id="GO:0008023">
    <property type="term" value="C:transcription elongation factor complex"/>
    <property type="evidence" value="ECO:0007669"/>
    <property type="project" value="TreeGrafter"/>
</dbReference>
<dbReference type="InterPro" id="IPR023323">
    <property type="entry name" value="Tex-like_dom_sf"/>
</dbReference>
<dbReference type="GO" id="GO:0034728">
    <property type="term" value="P:nucleosome organization"/>
    <property type="evidence" value="ECO:0007669"/>
    <property type="project" value="TreeGrafter"/>
</dbReference>
<dbReference type="PANTHER" id="PTHR10145">
    <property type="entry name" value="TRANSCRIPTION ELONGATION FACTOR SPT6"/>
    <property type="match status" value="1"/>
</dbReference>
<evidence type="ECO:0000313" key="2">
    <source>
        <dbReference type="EMBL" id="KAH9331152.1"/>
    </source>
</evidence>
<feature type="chain" id="PRO_5041296145" evidence="1">
    <location>
        <begin position="25"/>
        <end position="265"/>
    </location>
</feature>
<organism evidence="2 3">
    <name type="scientific">Taxus chinensis</name>
    <name type="common">Chinese yew</name>
    <name type="synonym">Taxus wallichiana var. chinensis</name>
    <dbReference type="NCBI Taxonomy" id="29808"/>
    <lineage>
        <taxon>Eukaryota</taxon>
        <taxon>Viridiplantae</taxon>
        <taxon>Streptophyta</taxon>
        <taxon>Embryophyta</taxon>
        <taxon>Tracheophyta</taxon>
        <taxon>Spermatophyta</taxon>
        <taxon>Pinopsida</taxon>
        <taxon>Pinidae</taxon>
        <taxon>Conifers II</taxon>
        <taxon>Cupressales</taxon>
        <taxon>Taxaceae</taxon>
        <taxon>Taxus</taxon>
    </lineage>
</organism>